<dbReference type="RefSeq" id="WP_058441183.1">
    <property type="nucleotide sequence ID" value="NZ_CAAAHU010000016.1"/>
</dbReference>
<dbReference type="InterPro" id="IPR031758">
    <property type="entry name" value="SoDot-IcmSS"/>
</dbReference>
<dbReference type="InterPro" id="IPR044887">
    <property type="entry name" value="SoDot-IcmSS_sf"/>
</dbReference>
<sequence>MGFTLTSYDEIKKSFDRGILTFLGHHEVASVEKLPPHRRGFVEFLQLAIKQIDSLPSKSADDKLKATILTGLMHIVADGLLPRSGSLLRDVLLESMGVREENKKKDIAANLIDANNASRMISEAMKFYTNIVFPSGHTDKMLEQHAFSKIEGMDLVAFEIKAIDMGGAARKQVFAEGRASMLHDVQERERLEAERKKGPSVLSSLGNMIWGNNKKSEEDDEETLEKTPVVQ</sequence>
<dbReference type="Gene3D" id="1.20.1440.330">
    <property type="match status" value="1"/>
</dbReference>
<accession>A0A0W0SNK8</accession>
<comment type="caution">
    <text evidence="2">The sequence shown here is derived from an EMBL/GenBank/DDBJ whole genome shotgun (WGS) entry which is preliminary data.</text>
</comment>
<dbReference type="Pfam" id="PF16848">
    <property type="entry name" value="SoDot-IcmSS"/>
    <property type="match status" value="1"/>
</dbReference>
<proteinExistence type="predicted"/>
<gene>
    <name evidence="2" type="ORF">Lbru_1098</name>
</gene>
<evidence type="ECO:0000313" key="2">
    <source>
        <dbReference type="EMBL" id="KTC84883.1"/>
    </source>
</evidence>
<dbReference type="EMBL" id="LNXV01000008">
    <property type="protein sequence ID" value="KTC84883.1"/>
    <property type="molecule type" value="Genomic_DNA"/>
</dbReference>
<organism evidence="2 3">
    <name type="scientific">Legionella brunensis</name>
    <dbReference type="NCBI Taxonomy" id="29422"/>
    <lineage>
        <taxon>Bacteria</taxon>
        <taxon>Pseudomonadati</taxon>
        <taxon>Pseudomonadota</taxon>
        <taxon>Gammaproteobacteria</taxon>
        <taxon>Legionellales</taxon>
        <taxon>Legionellaceae</taxon>
        <taxon>Legionella</taxon>
    </lineage>
</organism>
<dbReference type="AlphaFoldDB" id="A0A0W0SNK8"/>
<dbReference type="PATRIC" id="fig|29422.6.peg.1154"/>
<name>A0A0W0SNK8_9GAMM</name>
<feature type="region of interest" description="Disordered" evidence="1">
    <location>
        <begin position="204"/>
        <end position="231"/>
    </location>
</feature>
<reference evidence="2 3" key="1">
    <citation type="submission" date="2015-11" db="EMBL/GenBank/DDBJ databases">
        <title>Genomic analysis of 38 Legionella species identifies large and diverse effector repertoires.</title>
        <authorList>
            <person name="Burstein D."/>
            <person name="Amaro F."/>
            <person name="Zusman T."/>
            <person name="Lifshitz Z."/>
            <person name="Cohen O."/>
            <person name="Gilbert J.A."/>
            <person name="Pupko T."/>
            <person name="Shuman H.A."/>
            <person name="Segal G."/>
        </authorList>
    </citation>
    <scope>NUCLEOTIDE SEQUENCE [LARGE SCALE GENOMIC DNA]</scope>
    <source>
        <strain evidence="2 3">ATCC 43878</strain>
    </source>
</reference>
<evidence type="ECO:0000256" key="1">
    <source>
        <dbReference type="SAM" id="MobiDB-lite"/>
    </source>
</evidence>
<keyword evidence="3" id="KW-1185">Reference proteome</keyword>
<evidence type="ECO:0000313" key="3">
    <source>
        <dbReference type="Proteomes" id="UP000054742"/>
    </source>
</evidence>
<dbReference type="Proteomes" id="UP000054742">
    <property type="component" value="Unassembled WGS sequence"/>
</dbReference>
<protein>
    <submittedName>
        <fullName evidence="2">Substrate of the Dot/Icm secretion system</fullName>
    </submittedName>
</protein>